<feature type="compositionally biased region" description="Basic and acidic residues" evidence="1">
    <location>
        <begin position="61"/>
        <end position="73"/>
    </location>
</feature>
<sequence>MRPVKRAAQEGEKREKGHAHATARPPRRRKKSEEPRARVSAPPKKKKKGRRDTRLGQRASQEGEKREKGHALG</sequence>
<accession>A0A147K3Z2</accession>
<keyword evidence="3" id="KW-1185">Reference proteome</keyword>
<organism evidence="2 3">
    <name type="scientific">Bacillus coahuilensis p1.1.43</name>
    <dbReference type="NCBI Taxonomy" id="1150625"/>
    <lineage>
        <taxon>Bacteria</taxon>
        <taxon>Bacillati</taxon>
        <taxon>Bacillota</taxon>
        <taxon>Bacilli</taxon>
        <taxon>Bacillales</taxon>
        <taxon>Bacillaceae</taxon>
        <taxon>Bacillus</taxon>
    </lineage>
</organism>
<gene>
    <name evidence="2" type="ORF">Q75_17015</name>
</gene>
<protein>
    <submittedName>
        <fullName evidence="2">Uncharacterized protein</fullName>
    </submittedName>
</protein>
<dbReference type="PATRIC" id="fig|1150625.3.peg.3573"/>
<evidence type="ECO:0000313" key="2">
    <source>
        <dbReference type="EMBL" id="KUP04015.1"/>
    </source>
</evidence>
<dbReference type="AlphaFoldDB" id="A0A147K3Z2"/>
<dbReference type="STRING" id="1150625.Q75_17015"/>
<dbReference type="Proteomes" id="UP000074108">
    <property type="component" value="Unassembled WGS sequence"/>
</dbReference>
<dbReference type="EMBL" id="LDYG01000057">
    <property type="protein sequence ID" value="KUP04015.1"/>
    <property type="molecule type" value="Genomic_DNA"/>
</dbReference>
<comment type="caution">
    <text evidence="2">The sequence shown here is derived from an EMBL/GenBank/DDBJ whole genome shotgun (WGS) entry which is preliminary data.</text>
</comment>
<evidence type="ECO:0000313" key="3">
    <source>
        <dbReference type="Proteomes" id="UP000074108"/>
    </source>
</evidence>
<name>A0A147K3Z2_9BACI</name>
<evidence type="ECO:0000256" key="1">
    <source>
        <dbReference type="SAM" id="MobiDB-lite"/>
    </source>
</evidence>
<feature type="region of interest" description="Disordered" evidence="1">
    <location>
        <begin position="1"/>
        <end position="73"/>
    </location>
</feature>
<reference evidence="2 3" key="1">
    <citation type="journal article" date="2016" name="Front. Microbiol.">
        <title>Microevolution Analysis of Bacillus coahuilensis Unveils Differences in Phosphorus Acquisition Strategies and Their Regulation.</title>
        <authorList>
            <person name="Gomez-Lunar Z."/>
            <person name="Hernandez-Gonzalez I."/>
            <person name="Rodriguez-Torres M.D."/>
            <person name="Souza V."/>
            <person name="Olmedo-Alvarez G."/>
        </authorList>
    </citation>
    <scope>NUCLEOTIDE SEQUENCE [LARGE SCALE GENOMIC DNA]</scope>
    <source>
        <strain evidence="3">p1.1.43</strain>
    </source>
</reference>
<feature type="compositionally biased region" description="Basic residues" evidence="1">
    <location>
        <begin position="16"/>
        <end position="30"/>
    </location>
</feature>
<proteinExistence type="predicted"/>